<organism evidence="5 6">
    <name type="scientific">Conexibacter arvalis</name>
    <dbReference type="NCBI Taxonomy" id="912552"/>
    <lineage>
        <taxon>Bacteria</taxon>
        <taxon>Bacillati</taxon>
        <taxon>Actinomycetota</taxon>
        <taxon>Thermoleophilia</taxon>
        <taxon>Solirubrobacterales</taxon>
        <taxon>Conexibacteraceae</taxon>
        <taxon>Conexibacter</taxon>
    </lineage>
</organism>
<feature type="compositionally biased region" description="Low complexity" evidence="3">
    <location>
        <begin position="35"/>
        <end position="45"/>
    </location>
</feature>
<proteinExistence type="inferred from homology"/>
<comment type="similarity">
    <text evidence="1">Belongs to the UPF0423 family.</text>
</comment>
<dbReference type="AlphaFoldDB" id="A0A840IGV8"/>
<dbReference type="Proteomes" id="UP000585272">
    <property type="component" value="Unassembled WGS sequence"/>
</dbReference>
<feature type="region of interest" description="Disordered" evidence="3">
    <location>
        <begin position="35"/>
        <end position="67"/>
    </location>
</feature>
<evidence type="ECO:0000256" key="1">
    <source>
        <dbReference type="ARBA" id="ARBA00010013"/>
    </source>
</evidence>
<accession>A0A840IGV8</accession>
<evidence type="ECO:0000256" key="4">
    <source>
        <dbReference type="SAM" id="SignalP"/>
    </source>
</evidence>
<evidence type="ECO:0000313" key="5">
    <source>
        <dbReference type="EMBL" id="MBB4663471.1"/>
    </source>
</evidence>
<comment type="caution">
    <text evidence="5">The sequence shown here is derived from an EMBL/GenBank/DDBJ whole genome shotgun (WGS) entry which is preliminary data.</text>
</comment>
<dbReference type="InterPro" id="IPR038482">
    <property type="entry name" value="Tp34-type_sf"/>
</dbReference>
<dbReference type="PROSITE" id="PS51257">
    <property type="entry name" value="PROKAR_LIPOPROTEIN"/>
    <property type="match status" value="1"/>
</dbReference>
<gene>
    <name evidence="5" type="ORF">BDZ31_003066</name>
</gene>
<dbReference type="Pfam" id="PF10634">
    <property type="entry name" value="Iron_transport"/>
    <property type="match status" value="1"/>
</dbReference>
<keyword evidence="6" id="KW-1185">Reference proteome</keyword>
<sequence length="208" mass="22047">MTIPRTCAALCAAALLALGTSACGSSSDDDAAATAAATAPATTPAESGGHAGMDHGAGHGDPMQMDGEMRPLATKEQDGMKIEVVAMGPEPFTVEEGGRTIHHRPKPDDNAHLMVTLTDVETGDRIPYSSVQIALSRDGRRLLDTRLWPMIAQTVGMHYGENVALPESGRFDAVVTVGAPEVARHRELAGRWTRPVKLSFPLDWTAPR</sequence>
<dbReference type="Gene3D" id="2.60.40.2480">
    <property type="entry name" value="Periplasmic metal-binding protein Tp34-type"/>
    <property type="match status" value="1"/>
</dbReference>
<name>A0A840IGV8_9ACTN</name>
<feature type="signal peptide" evidence="4">
    <location>
        <begin position="1"/>
        <end position="22"/>
    </location>
</feature>
<feature type="chain" id="PRO_5038975632" evidence="4">
    <location>
        <begin position="23"/>
        <end position="208"/>
    </location>
</feature>
<dbReference type="EMBL" id="JACHNU010000004">
    <property type="protein sequence ID" value="MBB4663471.1"/>
    <property type="molecule type" value="Genomic_DNA"/>
</dbReference>
<dbReference type="InterPro" id="IPR018470">
    <property type="entry name" value="Metal-bd_Tp34-typ"/>
</dbReference>
<protein>
    <submittedName>
        <fullName evidence="5">Uncharacterized protein involved in high-affinity Fe2+ transport</fullName>
    </submittedName>
</protein>
<evidence type="ECO:0000256" key="3">
    <source>
        <dbReference type="SAM" id="MobiDB-lite"/>
    </source>
</evidence>
<evidence type="ECO:0000313" key="6">
    <source>
        <dbReference type="Proteomes" id="UP000585272"/>
    </source>
</evidence>
<reference evidence="5 6" key="1">
    <citation type="submission" date="2020-08" db="EMBL/GenBank/DDBJ databases">
        <title>Genomic Encyclopedia of Archaeal and Bacterial Type Strains, Phase II (KMG-II): from individual species to whole genera.</title>
        <authorList>
            <person name="Goeker M."/>
        </authorList>
    </citation>
    <scope>NUCLEOTIDE SEQUENCE [LARGE SCALE GENOMIC DNA]</scope>
    <source>
        <strain evidence="5 6">DSM 23288</strain>
    </source>
</reference>
<evidence type="ECO:0000256" key="2">
    <source>
        <dbReference type="ARBA" id="ARBA00022729"/>
    </source>
</evidence>
<keyword evidence="2 4" id="KW-0732">Signal</keyword>
<dbReference type="RefSeq" id="WP_183343199.1">
    <property type="nucleotide sequence ID" value="NZ_JACHNU010000004.1"/>
</dbReference>